<evidence type="ECO:0000313" key="2">
    <source>
        <dbReference type="Proteomes" id="UP000237968"/>
    </source>
</evidence>
<dbReference type="Gene3D" id="2.60.200.60">
    <property type="match status" value="2"/>
</dbReference>
<dbReference type="AlphaFoldDB" id="A0A2S9XCZ6"/>
<dbReference type="Pfam" id="PF05488">
    <property type="entry name" value="PAAR_motif"/>
    <property type="match status" value="1"/>
</dbReference>
<dbReference type="Proteomes" id="UP000237968">
    <property type="component" value="Unassembled WGS sequence"/>
</dbReference>
<reference evidence="1 2" key="1">
    <citation type="submission" date="2018-03" db="EMBL/GenBank/DDBJ databases">
        <title>Draft Genome Sequences of the Obligatory Marine Myxobacteria Enhygromyxa salina SWB005.</title>
        <authorList>
            <person name="Poehlein A."/>
            <person name="Moghaddam J.A."/>
            <person name="Harms H."/>
            <person name="Alanjari M."/>
            <person name="Koenig G.M."/>
            <person name="Daniel R."/>
            <person name="Schaeberle T.F."/>
        </authorList>
    </citation>
    <scope>NUCLEOTIDE SEQUENCE [LARGE SCALE GENOMIC DNA]</scope>
    <source>
        <strain evidence="1 2">SWB005</strain>
    </source>
</reference>
<evidence type="ECO:0000313" key="1">
    <source>
        <dbReference type="EMBL" id="PRP90733.1"/>
    </source>
</evidence>
<proteinExistence type="predicted"/>
<name>A0A2S9XCZ6_9BACT</name>
<sequence length="96" mass="9385">MADAARVSDLHTCPLTVPYTHGGGAIAPPGETSVLIGYLPAATHGSICACGLGPLNRVIVSPSRSVVIGYKGAARVGDSTSHGGAIVSGCGTVDIG</sequence>
<organism evidence="1 2">
    <name type="scientific">Enhygromyxa salina</name>
    <dbReference type="NCBI Taxonomy" id="215803"/>
    <lineage>
        <taxon>Bacteria</taxon>
        <taxon>Pseudomonadati</taxon>
        <taxon>Myxococcota</taxon>
        <taxon>Polyangia</taxon>
        <taxon>Nannocystales</taxon>
        <taxon>Nannocystaceae</taxon>
        <taxon>Enhygromyxa</taxon>
    </lineage>
</organism>
<protein>
    <submittedName>
        <fullName evidence="1">PAAR motif protein</fullName>
    </submittedName>
</protein>
<dbReference type="OrthoDB" id="9807902at2"/>
<dbReference type="InterPro" id="IPR008727">
    <property type="entry name" value="PAAR_motif"/>
</dbReference>
<gene>
    <name evidence="1" type="ORF">ENSA5_61670</name>
</gene>
<comment type="caution">
    <text evidence="1">The sequence shown here is derived from an EMBL/GenBank/DDBJ whole genome shotgun (WGS) entry which is preliminary data.</text>
</comment>
<accession>A0A2S9XCZ6</accession>
<dbReference type="EMBL" id="PVNK01000269">
    <property type="protein sequence ID" value="PRP90733.1"/>
    <property type="molecule type" value="Genomic_DNA"/>
</dbReference>
<keyword evidence="2" id="KW-1185">Reference proteome</keyword>
<dbReference type="RefSeq" id="WP_106395349.1">
    <property type="nucleotide sequence ID" value="NZ_PVNK01000269.1"/>
</dbReference>